<dbReference type="EMBL" id="CAJNOC010004302">
    <property type="protein sequence ID" value="CAF1016775.1"/>
    <property type="molecule type" value="Genomic_DNA"/>
</dbReference>
<evidence type="ECO:0000313" key="2">
    <source>
        <dbReference type="Proteomes" id="UP000663879"/>
    </source>
</evidence>
<dbReference type="Proteomes" id="UP000663879">
    <property type="component" value="Unassembled WGS sequence"/>
</dbReference>
<protein>
    <submittedName>
        <fullName evidence="1">Uncharacterized protein</fullName>
    </submittedName>
</protein>
<dbReference type="AlphaFoldDB" id="A0A814I3W2"/>
<accession>A0A814I3W2</accession>
<organism evidence="1 2">
    <name type="scientific">Brachionus calyciflorus</name>
    <dbReference type="NCBI Taxonomy" id="104777"/>
    <lineage>
        <taxon>Eukaryota</taxon>
        <taxon>Metazoa</taxon>
        <taxon>Spiralia</taxon>
        <taxon>Gnathifera</taxon>
        <taxon>Rotifera</taxon>
        <taxon>Eurotatoria</taxon>
        <taxon>Monogononta</taxon>
        <taxon>Pseudotrocha</taxon>
        <taxon>Ploima</taxon>
        <taxon>Brachionidae</taxon>
        <taxon>Brachionus</taxon>
    </lineage>
</organism>
<evidence type="ECO:0000313" key="1">
    <source>
        <dbReference type="EMBL" id="CAF1016775.1"/>
    </source>
</evidence>
<name>A0A814I3W2_9BILA</name>
<comment type="caution">
    <text evidence="1">The sequence shown here is derived from an EMBL/GenBank/DDBJ whole genome shotgun (WGS) entry which is preliminary data.</text>
</comment>
<gene>
    <name evidence="1" type="ORF">OXX778_LOCUS17170</name>
</gene>
<keyword evidence="2" id="KW-1185">Reference proteome</keyword>
<feature type="non-terminal residue" evidence="1">
    <location>
        <position position="1"/>
    </location>
</feature>
<reference evidence="1" key="1">
    <citation type="submission" date="2021-02" db="EMBL/GenBank/DDBJ databases">
        <authorList>
            <person name="Nowell W R."/>
        </authorList>
    </citation>
    <scope>NUCLEOTIDE SEQUENCE</scope>
    <source>
        <strain evidence="1">Ploen Becks lab</strain>
    </source>
</reference>
<proteinExistence type="predicted"/>
<sequence length="113" mass="12717">NLTYEFVALVQRQHPIRTTSLFGKTQSKPVFESSGLGTGSATTQLVLIYSDQPNLLLHEQVFFCLTQPAQQKTQIQQPKVPTVQDLVQQQLSQIAQRPNIRKATSPSKVHLYI</sequence>